<dbReference type="Proteomes" id="UP000007966">
    <property type="component" value="Chromosome"/>
</dbReference>
<accession>Q6D4F6</accession>
<sequence>MGNIINKFVSLSMRMIACRGGCMSVIRTCLSLFGGDTVIVRCANTFEVKMSNGEQETMTEKNSATQDSICRHAEGEVYLTVPYTGTWDVVIRARNDTPEHSITYFPA</sequence>
<dbReference type="SUPFAM" id="SSF141099">
    <property type="entry name" value="Atu1913-like"/>
    <property type="match status" value="1"/>
</dbReference>
<evidence type="ECO:0000313" key="1">
    <source>
        <dbReference type="EMBL" id="CAG75337.1"/>
    </source>
</evidence>
<dbReference type="HOGENOM" id="CLU_160692_2_0_6"/>
<evidence type="ECO:0000313" key="2">
    <source>
        <dbReference type="Proteomes" id="UP000007966"/>
    </source>
</evidence>
<keyword evidence="2" id="KW-1185">Reference proteome</keyword>
<dbReference type="EMBL" id="BX950851">
    <property type="protein sequence ID" value="CAG75337.1"/>
    <property type="molecule type" value="Genomic_DNA"/>
</dbReference>
<name>Q6D4F6_PECAS</name>
<dbReference type="InterPro" id="IPR036488">
    <property type="entry name" value="DUF1883-like_sf"/>
</dbReference>
<gene>
    <name evidence="1" type="ordered locus">ECA2434</name>
</gene>
<protein>
    <recommendedName>
        <fullName evidence="3">DUF1883 domain-containing protein</fullName>
    </recommendedName>
</protein>
<dbReference type="KEGG" id="eca:ECA2434"/>
<dbReference type="AlphaFoldDB" id="Q6D4F6"/>
<proteinExistence type="predicted"/>
<organism evidence="1 2">
    <name type="scientific">Pectobacterium atrosepticum (strain SCRI 1043 / ATCC BAA-672)</name>
    <name type="common">Erwinia carotovora subsp. atroseptica</name>
    <dbReference type="NCBI Taxonomy" id="218491"/>
    <lineage>
        <taxon>Bacteria</taxon>
        <taxon>Pseudomonadati</taxon>
        <taxon>Pseudomonadota</taxon>
        <taxon>Gammaproteobacteria</taxon>
        <taxon>Enterobacterales</taxon>
        <taxon>Pectobacteriaceae</taxon>
        <taxon>Pectobacterium</taxon>
    </lineage>
</organism>
<evidence type="ECO:0008006" key="3">
    <source>
        <dbReference type="Google" id="ProtNLM"/>
    </source>
</evidence>
<reference evidence="1" key="1">
    <citation type="submission" date="2004-02" db="EMBL/GenBank/DDBJ databases">
        <title>The genome sequence of the enterobacterial phytopathogen Erwinia carotovora subsp. atroseptica SCRI1043 and functional genomic identification of novel virulence factors.</title>
        <authorList>
            <person name="Bell K.S."/>
            <person name="Sebaihia M."/>
            <person name="Pritchard L."/>
            <person name="Holden M."/>
            <person name="Hyman L.J."/>
            <person name="Holeva M.C."/>
            <person name="Thomson N.R."/>
            <person name="Bentley S.D."/>
            <person name="Churcher C."/>
            <person name="Mungall K."/>
            <person name="Atkin R."/>
            <person name="Bason N."/>
            <person name="Brooks K."/>
            <person name="Chillingworth T."/>
            <person name="Clark K."/>
            <person name="Doggett J."/>
            <person name="Fraser A."/>
            <person name="Hance Z."/>
            <person name="Hauser H."/>
            <person name="Jagels K."/>
            <person name="Moule S."/>
            <person name="Norbertczak H."/>
            <person name="Ormond D."/>
            <person name="Price C."/>
            <person name="Quail M.A."/>
            <person name="Sanders M."/>
            <person name="Walker D."/>
            <person name="Whitehead S."/>
            <person name="Salmond G.P.C."/>
            <person name="Birch P.R.J."/>
            <person name="Barrell B.G."/>
            <person name="Parkhill J."/>
            <person name="Toth I.K."/>
        </authorList>
    </citation>
    <scope>NUCLEOTIDE SEQUENCE</scope>
    <source>
        <strain evidence="1">SCRI1043</strain>
    </source>
</reference>
<dbReference type="eggNOG" id="ENOG50331XQ">
    <property type="taxonomic scope" value="Bacteria"/>
</dbReference>